<accession>A0A1S2Y3B0</accession>
<reference evidence="11" key="2">
    <citation type="submission" date="2025-08" db="UniProtKB">
        <authorList>
            <consortium name="RefSeq"/>
        </authorList>
    </citation>
    <scope>IDENTIFICATION</scope>
    <source>
        <tissue evidence="11">Etiolated seedlings</tissue>
    </source>
</reference>
<dbReference type="PROSITE" id="PS50011">
    <property type="entry name" value="PROTEIN_KINASE_DOM"/>
    <property type="match status" value="1"/>
</dbReference>
<comment type="subcellular location">
    <subcellularLocation>
        <location evidence="1">Membrane</location>
    </subcellularLocation>
</comment>
<dbReference type="Proteomes" id="UP000087171">
    <property type="component" value="Chromosome Ca4"/>
</dbReference>
<evidence type="ECO:0000256" key="8">
    <source>
        <dbReference type="SAM" id="Phobius"/>
    </source>
</evidence>
<dbReference type="SUPFAM" id="SSF56112">
    <property type="entry name" value="Protein kinase-like (PK-like)"/>
    <property type="match status" value="1"/>
</dbReference>
<evidence type="ECO:0000313" key="11">
    <source>
        <dbReference type="RefSeq" id="XP_004498698.1"/>
    </source>
</evidence>
<dbReference type="OrthoDB" id="418615at2759"/>
<keyword evidence="2" id="KW-0433">Leucine-rich repeat</keyword>
<feature type="binding site" evidence="7">
    <location>
        <position position="372"/>
    </location>
    <ligand>
        <name>ATP</name>
        <dbReference type="ChEBI" id="CHEBI:30616"/>
    </ligand>
</feature>
<dbReference type="Gene3D" id="3.30.200.20">
    <property type="entry name" value="Phosphorylase Kinase, domain 1"/>
    <property type="match status" value="1"/>
</dbReference>
<proteinExistence type="predicted"/>
<dbReference type="GO" id="GO:0016020">
    <property type="term" value="C:membrane"/>
    <property type="evidence" value="ECO:0007669"/>
    <property type="project" value="UniProtKB-SubCell"/>
</dbReference>
<dbReference type="InterPro" id="IPR000719">
    <property type="entry name" value="Prot_kinase_dom"/>
</dbReference>
<dbReference type="STRING" id="3827.A0A1S2Y3B0"/>
<keyword evidence="10" id="KW-1185">Reference proteome</keyword>
<dbReference type="Gene3D" id="1.10.510.10">
    <property type="entry name" value="Transferase(Phosphotransferase) domain 1"/>
    <property type="match status" value="1"/>
</dbReference>
<evidence type="ECO:0000256" key="1">
    <source>
        <dbReference type="ARBA" id="ARBA00004370"/>
    </source>
</evidence>
<dbReference type="InterPro" id="IPR001611">
    <property type="entry name" value="Leu-rich_rpt"/>
</dbReference>
<dbReference type="PANTHER" id="PTHR48007">
    <property type="entry name" value="LEUCINE-RICH REPEAT RECEPTOR-LIKE PROTEIN KINASE PXC1"/>
    <property type="match status" value="1"/>
</dbReference>
<reference evidence="10" key="1">
    <citation type="journal article" date="2013" name="Nat. Biotechnol.">
        <title>Draft genome sequence of chickpea (Cicer arietinum) provides a resource for trait improvement.</title>
        <authorList>
            <person name="Varshney R.K."/>
            <person name="Song C."/>
            <person name="Saxena R.K."/>
            <person name="Azam S."/>
            <person name="Yu S."/>
            <person name="Sharpe A.G."/>
            <person name="Cannon S."/>
            <person name="Baek J."/>
            <person name="Rosen B.D."/>
            <person name="Tar'an B."/>
            <person name="Millan T."/>
            <person name="Zhang X."/>
            <person name="Ramsay L.D."/>
            <person name="Iwata A."/>
            <person name="Wang Y."/>
            <person name="Nelson W."/>
            <person name="Farmer A.D."/>
            <person name="Gaur P.M."/>
            <person name="Soderlund C."/>
            <person name="Penmetsa R.V."/>
            <person name="Xu C."/>
            <person name="Bharti A.K."/>
            <person name="He W."/>
            <person name="Winter P."/>
            <person name="Zhao S."/>
            <person name="Hane J.K."/>
            <person name="Carrasquilla-Garcia N."/>
            <person name="Condie J.A."/>
            <person name="Upadhyaya H.D."/>
            <person name="Luo M.C."/>
            <person name="Thudi M."/>
            <person name="Gowda C.L."/>
            <person name="Singh N.P."/>
            <person name="Lichtenzveig J."/>
            <person name="Gali K.K."/>
            <person name="Rubio J."/>
            <person name="Nadarajan N."/>
            <person name="Dolezel J."/>
            <person name="Bansal K.C."/>
            <person name="Xu X."/>
            <person name="Edwards D."/>
            <person name="Zhang G."/>
            <person name="Kahl G."/>
            <person name="Gil J."/>
            <person name="Singh K.B."/>
            <person name="Datta S.K."/>
            <person name="Jackson S.A."/>
            <person name="Wang J."/>
            <person name="Cook D.R."/>
        </authorList>
    </citation>
    <scope>NUCLEOTIDE SEQUENCE [LARGE SCALE GENOMIC DNA]</scope>
    <source>
        <strain evidence="10">cv. CDC Frontier</strain>
    </source>
</reference>
<keyword evidence="7" id="KW-0547">Nucleotide-binding</keyword>
<keyword evidence="5 8" id="KW-1133">Transmembrane helix</keyword>
<dbReference type="PaxDb" id="3827-XP_004498698.1"/>
<dbReference type="GO" id="GO:0004672">
    <property type="term" value="F:protein kinase activity"/>
    <property type="evidence" value="ECO:0007669"/>
    <property type="project" value="InterPro"/>
</dbReference>
<evidence type="ECO:0000256" key="4">
    <source>
        <dbReference type="ARBA" id="ARBA00022737"/>
    </source>
</evidence>
<dbReference type="Pfam" id="PF00560">
    <property type="entry name" value="LRR_1"/>
    <property type="match status" value="1"/>
</dbReference>
<evidence type="ECO:0000256" key="2">
    <source>
        <dbReference type="ARBA" id="ARBA00022614"/>
    </source>
</evidence>
<dbReference type="InterPro" id="IPR032675">
    <property type="entry name" value="LRR_dom_sf"/>
</dbReference>
<sequence length="665" mass="74879">MAHKRAYYSLFMLSMLTIYFVPIFGDTNGQILIRFRSFLSNNNALNNWIDESNLCNWVGLLCTNNNFYGLRLENMGLGGKIDVDTLLKLSNFVSFSVMNNSFEGPMPEFKRVVKLRGLFLSNNKFSGEILDDAFEGMGNLKRVILAGNGFNGHIPISLAKLPKLLDLDLHGNSFGGNIPEFQQKSFRKFDLSNNQLEGPIPQSLSNEPSSSFSANKGLCGKPLSNPCNNSPTKSIVHPNQAPSSQGKQKKHTKILIVVIIVIAMIVLASIASLLFIQSRRGRRRQNLHLQPILGLQLNSQKTPSLKETQSNVDLTGEFSKGDEHGELNFVREDKGSFDLQSLLRASAEVLGSGSFGSTYKAMVLNGPTLVVKRFRHMNNVGRVEFFEHMKKLGSLTHPNLLPLVAFYYRKDEKFLVYDFGENGSLASHLHGRNGNILTWSNRLKIIKGVARGLSHLYKKFPSQNLPHGHLKSSNVMLNNSFDPLLTEYGLVPITNKNHAQQFMASYKSPEVTHFDRPNEKTDIWCLGILILELLTGKFPSNYLRHGKGDQGSDLATWVNSVVREEWTGEVFDKDMMKTRNVGEGEMLKLLRIGMFCCEWSVERRWDWKMALAKIEELKEKDNINSEDESFSYVSDGDLYSRGVTDDDFSFSVNDHSHVDNFGNVV</sequence>
<keyword evidence="6 8" id="KW-0472">Membrane</keyword>
<keyword evidence="7" id="KW-0067">ATP-binding</keyword>
<evidence type="ECO:0000256" key="7">
    <source>
        <dbReference type="PROSITE-ProRule" id="PRU10141"/>
    </source>
</evidence>
<dbReference type="GeneID" id="101494687"/>
<protein>
    <submittedName>
        <fullName evidence="11">Pollen receptor-like kinase 5</fullName>
    </submittedName>
</protein>
<feature type="transmembrane region" description="Helical" evidence="8">
    <location>
        <begin position="254"/>
        <end position="276"/>
    </location>
</feature>
<dbReference type="PROSITE" id="PS00107">
    <property type="entry name" value="PROTEIN_KINASE_ATP"/>
    <property type="match status" value="1"/>
</dbReference>
<keyword evidence="4" id="KW-0677">Repeat</keyword>
<dbReference type="InterPro" id="IPR011009">
    <property type="entry name" value="Kinase-like_dom_sf"/>
</dbReference>
<dbReference type="RefSeq" id="XP_004498698.1">
    <property type="nucleotide sequence ID" value="XM_004498641.2"/>
</dbReference>
<dbReference type="Pfam" id="PF08263">
    <property type="entry name" value="LRRNT_2"/>
    <property type="match status" value="1"/>
</dbReference>
<dbReference type="Pfam" id="PF00069">
    <property type="entry name" value="Pkinase"/>
    <property type="match status" value="1"/>
</dbReference>
<name>A0A1S2Y3B0_CICAR</name>
<keyword evidence="3 8" id="KW-0812">Transmembrane</keyword>
<evidence type="ECO:0000256" key="5">
    <source>
        <dbReference type="ARBA" id="ARBA00022989"/>
    </source>
</evidence>
<dbReference type="InterPro" id="IPR013210">
    <property type="entry name" value="LRR_N_plant-typ"/>
</dbReference>
<gene>
    <name evidence="11" type="primary">LOC101494687</name>
</gene>
<feature type="transmembrane region" description="Helical" evidence="8">
    <location>
        <begin position="6"/>
        <end position="25"/>
    </location>
</feature>
<evidence type="ECO:0000259" key="9">
    <source>
        <dbReference type="PROSITE" id="PS50011"/>
    </source>
</evidence>
<dbReference type="SUPFAM" id="SSF52058">
    <property type="entry name" value="L domain-like"/>
    <property type="match status" value="1"/>
</dbReference>
<organism evidence="10 11">
    <name type="scientific">Cicer arietinum</name>
    <name type="common">Chickpea</name>
    <name type="synonym">Garbanzo</name>
    <dbReference type="NCBI Taxonomy" id="3827"/>
    <lineage>
        <taxon>Eukaryota</taxon>
        <taxon>Viridiplantae</taxon>
        <taxon>Streptophyta</taxon>
        <taxon>Embryophyta</taxon>
        <taxon>Tracheophyta</taxon>
        <taxon>Spermatophyta</taxon>
        <taxon>Magnoliopsida</taxon>
        <taxon>eudicotyledons</taxon>
        <taxon>Gunneridae</taxon>
        <taxon>Pentapetalae</taxon>
        <taxon>rosids</taxon>
        <taxon>fabids</taxon>
        <taxon>Fabales</taxon>
        <taxon>Fabaceae</taxon>
        <taxon>Papilionoideae</taxon>
        <taxon>50 kb inversion clade</taxon>
        <taxon>NPAAA clade</taxon>
        <taxon>Hologalegina</taxon>
        <taxon>IRL clade</taxon>
        <taxon>Cicereae</taxon>
        <taxon>Cicer</taxon>
    </lineage>
</organism>
<feature type="domain" description="Protein kinase" evidence="9">
    <location>
        <begin position="344"/>
        <end position="665"/>
    </location>
</feature>
<dbReference type="KEGG" id="cam:101494687"/>
<dbReference type="InterPro" id="IPR046959">
    <property type="entry name" value="PRK1-6/SRF4-like"/>
</dbReference>
<dbReference type="PANTHER" id="PTHR48007:SF67">
    <property type="entry name" value="POLLEN RECEPTOR-LIKE KINASE 1"/>
    <property type="match status" value="1"/>
</dbReference>
<evidence type="ECO:0000313" key="10">
    <source>
        <dbReference type="Proteomes" id="UP000087171"/>
    </source>
</evidence>
<evidence type="ECO:0000256" key="6">
    <source>
        <dbReference type="ARBA" id="ARBA00023136"/>
    </source>
</evidence>
<evidence type="ECO:0000256" key="3">
    <source>
        <dbReference type="ARBA" id="ARBA00022692"/>
    </source>
</evidence>
<dbReference type="eggNOG" id="ENOG502QUJJ">
    <property type="taxonomic scope" value="Eukaryota"/>
</dbReference>
<dbReference type="GO" id="GO:0005524">
    <property type="term" value="F:ATP binding"/>
    <property type="evidence" value="ECO:0007669"/>
    <property type="project" value="UniProtKB-UniRule"/>
</dbReference>
<dbReference type="InterPro" id="IPR017441">
    <property type="entry name" value="Protein_kinase_ATP_BS"/>
</dbReference>
<dbReference type="AlphaFoldDB" id="A0A1S2Y3B0"/>
<dbReference type="Gene3D" id="3.80.10.10">
    <property type="entry name" value="Ribonuclease Inhibitor"/>
    <property type="match status" value="2"/>
</dbReference>